<evidence type="ECO:0000259" key="1">
    <source>
        <dbReference type="PROSITE" id="PS51186"/>
    </source>
</evidence>
<gene>
    <name evidence="2" type="ORF">GCM10023186_21920</name>
</gene>
<dbReference type="Pfam" id="PF13673">
    <property type="entry name" value="Acetyltransf_10"/>
    <property type="match status" value="1"/>
</dbReference>
<dbReference type="Proteomes" id="UP001500454">
    <property type="component" value="Unassembled WGS sequence"/>
</dbReference>
<reference evidence="3" key="1">
    <citation type="journal article" date="2019" name="Int. J. Syst. Evol. Microbiol.">
        <title>The Global Catalogue of Microorganisms (GCM) 10K type strain sequencing project: providing services to taxonomists for standard genome sequencing and annotation.</title>
        <authorList>
            <consortium name="The Broad Institute Genomics Platform"/>
            <consortium name="The Broad Institute Genome Sequencing Center for Infectious Disease"/>
            <person name="Wu L."/>
            <person name="Ma J."/>
        </authorList>
    </citation>
    <scope>NUCLEOTIDE SEQUENCE [LARGE SCALE GENOMIC DNA]</scope>
    <source>
        <strain evidence="3">JCM 17924</strain>
    </source>
</reference>
<comment type="caution">
    <text evidence="2">The sequence shown here is derived from an EMBL/GenBank/DDBJ whole genome shotgun (WGS) entry which is preliminary data.</text>
</comment>
<dbReference type="InterPro" id="IPR000182">
    <property type="entry name" value="GNAT_dom"/>
</dbReference>
<dbReference type="SUPFAM" id="SSF55729">
    <property type="entry name" value="Acyl-CoA N-acyltransferases (Nat)"/>
    <property type="match status" value="1"/>
</dbReference>
<feature type="domain" description="N-acetyltransferase" evidence="1">
    <location>
        <begin position="3"/>
        <end position="145"/>
    </location>
</feature>
<evidence type="ECO:0000313" key="2">
    <source>
        <dbReference type="EMBL" id="GAA4381991.1"/>
    </source>
</evidence>
<dbReference type="CDD" id="cd04301">
    <property type="entry name" value="NAT_SF"/>
    <property type="match status" value="1"/>
</dbReference>
<proteinExistence type="predicted"/>
<evidence type="ECO:0000313" key="3">
    <source>
        <dbReference type="Proteomes" id="UP001500454"/>
    </source>
</evidence>
<dbReference type="PROSITE" id="PS51186">
    <property type="entry name" value="GNAT"/>
    <property type="match status" value="1"/>
</dbReference>
<name>A0ABP8J054_9BACT</name>
<sequence length="150" mass="17039">MTTAHRITNPDELPLAFAIREKVFVEGQNVPRELENDAFDQQGATHYLARATDGTPCGAARWRVTDKGVKLERFAVLEAYRNQQVGAALLQAVLHDVQAAHPHADVYLNAQLRAVPFYERHGFMKEGEQFTEAGIEHFKMRWQRPVELAE</sequence>
<dbReference type="InterPro" id="IPR016181">
    <property type="entry name" value="Acyl_CoA_acyltransferase"/>
</dbReference>
<organism evidence="2 3">
    <name type="scientific">Hymenobacter koreensis</name>
    <dbReference type="NCBI Taxonomy" id="1084523"/>
    <lineage>
        <taxon>Bacteria</taxon>
        <taxon>Pseudomonadati</taxon>
        <taxon>Bacteroidota</taxon>
        <taxon>Cytophagia</taxon>
        <taxon>Cytophagales</taxon>
        <taxon>Hymenobacteraceae</taxon>
        <taxon>Hymenobacter</taxon>
    </lineage>
</organism>
<protein>
    <submittedName>
        <fullName evidence="2">GNAT family N-acetyltransferase</fullName>
    </submittedName>
</protein>
<dbReference type="EMBL" id="BAABHA010000004">
    <property type="protein sequence ID" value="GAA4381991.1"/>
    <property type="molecule type" value="Genomic_DNA"/>
</dbReference>
<dbReference type="Gene3D" id="3.40.630.30">
    <property type="match status" value="1"/>
</dbReference>
<keyword evidence="3" id="KW-1185">Reference proteome</keyword>
<dbReference type="RefSeq" id="WP_345224116.1">
    <property type="nucleotide sequence ID" value="NZ_BAABHA010000004.1"/>
</dbReference>
<accession>A0ABP8J054</accession>